<reference evidence="3" key="1">
    <citation type="journal article" date="2005" name="Nature">
        <title>The map-based sequence of the rice genome.</title>
        <authorList>
            <consortium name="International rice genome sequencing project (IRGSP)"/>
            <person name="Matsumoto T."/>
            <person name="Wu J."/>
            <person name="Kanamori H."/>
            <person name="Katayose Y."/>
            <person name="Fujisawa M."/>
            <person name="Namiki N."/>
            <person name="Mizuno H."/>
            <person name="Yamamoto K."/>
            <person name="Antonio B.A."/>
            <person name="Baba T."/>
            <person name="Sakata K."/>
            <person name="Nagamura Y."/>
            <person name="Aoki H."/>
            <person name="Arikawa K."/>
            <person name="Arita K."/>
            <person name="Bito T."/>
            <person name="Chiden Y."/>
            <person name="Fujitsuka N."/>
            <person name="Fukunaka R."/>
            <person name="Hamada M."/>
            <person name="Harada C."/>
            <person name="Hayashi A."/>
            <person name="Hijishita S."/>
            <person name="Honda M."/>
            <person name="Hosokawa S."/>
            <person name="Ichikawa Y."/>
            <person name="Idonuma A."/>
            <person name="Iijima M."/>
            <person name="Ikeda M."/>
            <person name="Ikeno M."/>
            <person name="Ito K."/>
            <person name="Ito S."/>
            <person name="Ito T."/>
            <person name="Ito Y."/>
            <person name="Ito Y."/>
            <person name="Iwabuchi A."/>
            <person name="Kamiya K."/>
            <person name="Karasawa W."/>
            <person name="Kurita K."/>
            <person name="Katagiri S."/>
            <person name="Kikuta A."/>
            <person name="Kobayashi H."/>
            <person name="Kobayashi N."/>
            <person name="Machita K."/>
            <person name="Maehara T."/>
            <person name="Masukawa M."/>
            <person name="Mizubayashi T."/>
            <person name="Mukai Y."/>
            <person name="Nagasaki H."/>
            <person name="Nagata Y."/>
            <person name="Naito S."/>
            <person name="Nakashima M."/>
            <person name="Nakama Y."/>
            <person name="Nakamichi Y."/>
            <person name="Nakamura M."/>
            <person name="Meguro A."/>
            <person name="Negishi M."/>
            <person name="Ohta I."/>
            <person name="Ohta T."/>
            <person name="Okamoto M."/>
            <person name="Ono N."/>
            <person name="Saji S."/>
            <person name="Sakaguchi M."/>
            <person name="Sakai K."/>
            <person name="Shibata M."/>
            <person name="Shimokawa T."/>
            <person name="Song J."/>
            <person name="Takazaki Y."/>
            <person name="Terasawa K."/>
            <person name="Tsugane M."/>
            <person name="Tsuji K."/>
            <person name="Ueda S."/>
            <person name="Waki K."/>
            <person name="Yamagata H."/>
            <person name="Yamamoto M."/>
            <person name="Yamamoto S."/>
            <person name="Yamane H."/>
            <person name="Yoshiki S."/>
            <person name="Yoshihara R."/>
            <person name="Yukawa K."/>
            <person name="Zhong H."/>
            <person name="Yano M."/>
            <person name="Yuan Q."/>
            <person name="Ouyang S."/>
            <person name="Liu J."/>
            <person name="Jones K.M."/>
            <person name="Gansberger K."/>
            <person name="Moffat K."/>
            <person name="Hill J."/>
            <person name="Bera J."/>
            <person name="Fadrosh D."/>
            <person name="Jin S."/>
            <person name="Johri S."/>
            <person name="Kim M."/>
            <person name="Overton L."/>
            <person name="Reardon M."/>
            <person name="Tsitrin T."/>
            <person name="Vuong H."/>
            <person name="Weaver B."/>
            <person name="Ciecko A."/>
            <person name="Tallon L."/>
            <person name="Jackson J."/>
            <person name="Pai G."/>
            <person name="Aken S.V."/>
            <person name="Utterback T."/>
            <person name="Reidmuller S."/>
            <person name="Feldblyum T."/>
            <person name="Hsiao J."/>
            <person name="Zismann V."/>
            <person name="Iobst S."/>
            <person name="de Vazeille A.R."/>
            <person name="Buell C.R."/>
            <person name="Ying K."/>
            <person name="Li Y."/>
            <person name="Lu T."/>
            <person name="Huang Y."/>
            <person name="Zhao Q."/>
            <person name="Feng Q."/>
            <person name="Zhang L."/>
            <person name="Zhu J."/>
            <person name="Weng Q."/>
            <person name="Mu J."/>
            <person name="Lu Y."/>
            <person name="Fan D."/>
            <person name="Liu Y."/>
            <person name="Guan J."/>
            <person name="Zhang Y."/>
            <person name="Yu S."/>
            <person name="Liu X."/>
            <person name="Zhang Y."/>
            <person name="Hong G."/>
            <person name="Han B."/>
            <person name="Choisne N."/>
            <person name="Demange N."/>
            <person name="Orjeda G."/>
            <person name="Samain S."/>
            <person name="Cattolico L."/>
            <person name="Pelletier E."/>
            <person name="Couloux A."/>
            <person name="Segurens B."/>
            <person name="Wincker P."/>
            <person name="D'Hont A."/>
            <person name="Scarpelli C."/>
            <person name="Weissenbach J."/>
            <person name="Salanoubat M."/>
            <person name="Quetier F."/>
            <person name="Yu Y."/>
            <person name="Kim H.R."/>
            <person name="Rambo T."/>
            <person name="Currie J."/>
            <person name="Collura K."/>
            <person name="Luo M."/>
            <person name="Yang T."/>
            <person name="Ammiraju J.S.S."/>
            <person name="Engler F."/>
            <person name="Soderlund C."/>
            <person name="Wing R.A."/>
            <person name="Palmer L.E."/>
            <person name="de la Bastide M."/>
            <person name="Spiegel L."/>
            <person name="Nascimento L."/>
            <person name="Zutavern T."/>
            <person name="O'Shaughnessy A."/>
            <person name="Dike S."/>
            <person name="Dedhia N."/>
            <person name="Preston R."/>
            <person name="Balija V."/>
            <person name="McCombie W.R."/>
            <person name="Chow T."/>
            <person name="Chen H."/>
            <person name="Chung M."/>
            <person name="Chen C."/>
            <person name="Shaw J."/>
            <person name="Wu H."/>
            <person name="Hsiao K."/>
            <person name="Chao Y."/>
            <person name="Chu M."/>
            <person name="Cheng C."/>
            <person name="Hour A."/>
            <person name="Lee P."/>
            <person name="Lin S."/>
            <person name="Lin Y."/>
            <person name="Liou J."/>
            <person name="Liu S."/>
            <person name="Hsing Y."/>
            <person name="Raghuvanshi S."/>
            <person name="Mohanty A."/>
            <person name="Bharti A.K."/>
            <person name="Gaur A."/>
            <person name="Gupta V."/>
            <person name="Kumar D."/>
            <person name="Ravi V."/>
            <person name="Vij S."/>
            <person name="Kapur A."/>
            <person name="Khurana P."/>
            <person name="Khurana P."/>
            <person name="Khurana J.P."/>
            <person name="Tyagi A.K."/>
            <person name="Gaikwad K."/>
            <person name="Singh A."/>
            <person name="Dalal V."/>
            <person name="Srivastava S."/>
            <person name="Dixit A."/>
            <person name="Pal A.K."/>
            <person name="Ghazi I.A."/>
            <person name="Yadav M."/>
            <person name="Pandit A."/>
            <person name="Bhargava A."/>
            <person name="Sureshbabu K."/>
            <person name="Batra K."/>
            <person name="Sharma T.R."/>
            <person name="Mohapatra T."/>
            <person name="Singh N.K."/>
            <person name="Messing J."/>
            <person name="Nelson A.B."/>
            <person name="Fuks G."/>
            <person name="Kavchok S."/>
            <person name="Keizer G."/>
            <person name="Linton E."/>
            <person name="Llaca V."/>
            <person name="Song R."/>
            <person name="Tanyolac B."/>
            <person name="Young S."/>
            <person name="Ho-Il K."/>
            <person name="Hahn J.H."/>
            <person name="Sangsakoo G."/>
            <person name="Vanavichit A."/>
            <person name="de Mattos Luiz.A.T."/>
            <person name="Zimmer P.D."/>
            <person name="Malone G."/>
            <person name="Dellagostin O."/>
            <person name="de Oliveira A.C."/>
            <person name="Bevan M."/>
            <person name="Bancroft I."/>
            <person name="Minx P."/>
            <person name="Cordum H."/>
            <person name="Wilson R."/>
            <person name="Cheng Z."/>
            <person name="Jin W."/>
            <person name="Jiang J."/>
            <person name="Leong S.A."/>
            <person name="Iwama H."/>
            <person name="Gojobori T."/>
            <person name="Itoh T."/>
            <person name="Niimura Y."/>
            <person name="Fujii Y."/>
            <person name="Habara T."/>
            <person name="Sakai H."/>
            <person name="Sato Y."/>
            <person name="Wilson G."/>
            <person name="Kumar K."/>
            <person name="McCouch S."/>
            <person name="Juretic N."/>
            <person name="Hoen D."/>
            <person name="Wright S."/>
            <person name="Bruskiewich R."/>
            <person name="Bureau T."/>
            <person name="Miyao A."/>
            <person name="Hirochika H."/>
            <person name="Nishikawa T."/>
            <person name="Kadowaki K."/>
            <person name="Sugiura M."/>
            <person name="Burr B."/>
            <person name="Sasaki T."/>
        </authorList>
    </citation>
    <scope>NUCLEOTIDE SEQUENCE [LARGE SCALE GENOMIC DNA]</scope>
    <source>
        <strain evidence="3">cv. Nipponbare</strain>
    </source>
</reference>
<reference evidence="3" key="2">
    <citation type="journal article" date="2008" name="Nucleic Acids Res.">
        <title>The rice annotation project database (RAP-DB): 2008 update.</title>
        <authorList>
            <consortium name="The rice annotation project (RAP)"/>
        </authorList>
    </citation>
    <scope>GENOME REANNOTATION</scope>
    <source>
        <strain evidence="3">cv. Nipponbare</strain>
    </source>
</reference>
<name>Q6ENZ1_ORYSJ</name>
<dbReference type="AlphaFoldDB" id="Q6ENZ1"/>
<protein>
    <submittedName>
        <fullName evidence="2">Uncharacterized protein</fullName>
    </submittedName>
</protein>
<accession>Q6ENZ1</accession>
<evidence type="ECO:0000313" key="2">
    <source>
        <dbReference type="EMBL" id="BAD29629.1"/>
    </source>
</evidence>
<dbReference type="Proteomes" id="UP000000763">
    <property type="component" value="Chromosome 9"/>
</dbReference>
<sequence length="151" mass="16458">MPEREPIALIGEKLDATPTWRANCRNKISAILKGGGYQARKVDGFGDKEFYTGLGLLIQEPCHWCWSRGGVELRLATTRPPLLLAGGIGRQREGDEETSMTAAKARDGGATSNKRCGWEESGSCMFNLSLREASTVVQGLPRTRAYWAGIG</sequence>
<evidence type="ECO:0000256" key="1">
    <source>
        <dbReference type="SAM" id="MobiDB-lite"/>
    </source>
</evidence>
<evidence type="ECO:0000313" key="3">
    <source>
        <dbReference type="Proteomes" id="UP000000763"/>
    </source>
</evidence>
<organism evidence="2 3">
    <name type="scientific">Oryza sativa subsp. japonica</name>
    <name type="common">Rice</name>
    <dbReference type="NCBI Taxonomy" id="39947"/>
    <lineage>
        <taxon>Eukaryota</taxon>
        <taxon>Viridiplantae</taxon>
        <taxon>Streptophyta</taxon>
        <taxon>Embryophyta</taxon>
        <taxon>Tracheophyta</taxon>
        <taxon>Spermatophyta</taxon>
        <taxon>Magnoliopsida</taxon>
        <taxon>Liliopsida</taxon>
        <taxon>Poales</taxon>
        <taxon>Poaceae</taxon>
        <taxon>BOP clade</taxon>
        <taxon>Oryzoideae</taxon>
        <taxon>Oryzeae</taxon>
        <taxon>Oryzinae</taxon>
        <taxon>Oryza</taxon>
        <taxon>Oryza sativa</taxon>
    </lineage>
</organism>
<feature type="region of interest" description="Disordered" evidence="1">
    <location>
        <begin position="90"/>
        <end position="111"/>
    </location>
</feature>
<proteinExistence type="predicted"/>
<gene>
    <name evidence="2" type="primary">P0603H10.28</name>
</gene>
<dbReference type="EMBL" id="AP006527">
    <property type="protein sequence ID" value="BAD29629.1"/>
    <property type="molecule type" value="Genomic_DNA"/>
</dbReference>